<keyword evidence="2" id="KW-1185">Reference proteome</keyword>
<reference evidence="1 2" key="1">
    <citation type="submission" date="2024-07" db="EMBL/GenBank/DDBJ databases">
        <title>Genomic Encyclopedia of Type Strains, Phase V (KMG-V): Genome sequencing to study the core and pangenomes of soil and plant-associated prokaryotes.</title>
        <authorList>
            <person name="Whitman W."/>
        </authorList>
    </citation>
    <scope>NUCLEOTIDE SEQUENCE [LARGE SCALE GENOMIC DNA]</scope>
    <source>
        <strain evidence="1 2">USDA 222</strain>
    </source>
</reference>
<name>A0ABV4GL65_9BRAD</name>
<evidence type="ECO:0000313" key="2">
    <source>
        <dbReference type="Proteomes" id="UP001565474"/>
    </source>
</evidence>
<accession>A0ABV4GL65</accession>
<dbReference type="EMBL" id="JBGBZN010000002">
    <property type="protein sequence ID" value="MEY9472206.1"/>
    <property type="molecule type" value="Genomic_DNA"/>
</dbReference>
<comment type="caution">
    <text evidence="1">The sequence shown here is derived from an EMBL/GenBank/DDBJ whole genome shotgun (WGS) entry which is preliminary data.</text>
</comment>
<gene>
    <name evidence="1" type="ORF">ABH992_004605</name>
</gene>
<evidence type="ECO:0000313" key="1">
    <source>
        <dbReference type="EMBL" id="MEY9472206.1"/>
    </source>
</evidence>
<dbReference type="Proteomes" id="UP001565474">
    <property type="component" value="Unassembled WGS sequence"/>
</dbReference>
<proteinExistence type="predicted"/>
<protein>
    <submittedName>
        <fullName evidence="1">Uncharacterized protein</fullName>
    </submittedName>
</protein>
<sequence>MVYLFEPDGNIVHCVRLICADEEAAKQRAQQSAETNRVELWQLTRKIASYPSRAN</sequence>
<organism evidence="1 2">
    <name type="scientific">Bradyrhizobium yuanmingense</name>
    <dbReference type="NCBI Taxonomy" id="108015"/>
    <lineage>
        <taxon>Bacteria</taxon>
        <taxon>Pseudomonadati</taxon>
        <taxon>Pseudomonadota</taxon>
        <taxon>Alphaproteobacteria</taxon>
        <taxon>Hyphomicrobiales</taxon>
        <taxon>Nitrobacteraceae</taxon>
        <taxon>Bradyrhizobium</taxon>
    </lineage>
</organism>